<name>A0ABN8M9B4_9CNID</name>
<feature type="domain" description="B box-type" evidence="3">
    <location>
        <begin position="34"/>
        <end position="74"/>
    </location>
</feature>
<keyword evidence="1" id="KW-0479">Metal-binding</keyword>
<dbReference type="PANTHER" id="PTHR25462">
    <property type="entry name" value="BONUS, ISOFORM C-RELATED"/>
    <property type="match status" value="1"/>
</dbReference>
<dbReference type="Gene3D" id="3.30.160.60">
    <property type="entry name" value="Classic Zinc Finger"/>
    <property type="match status" value="1"/>
</dbReference>
<feature type="coiled-coil region" evidence="2">
    <location>
        <begin position="85"/>
        <end position="130"/>
    </location>
</feature>
<accession>A0ABN8M9B4</accession>
<dbReference type="Proteomes" id="UP001159427">
    <property type="component" value="Unassembled WGS sequence"/>
</dbReference>
<dbReference type="SUPFAM" id="SSF57845">
    <property type="entry name" value="B-box zinc-binding domain"/>
    <property type="match status" value="1"/>
</dbReference>
<keyword evidence="2" id="KW-0175">Coiled coil</keyword>
<dbReference type="PANTHER" id="PTHR25462:SF296">
    <property type="entry name" value="MEIOTIC P26, ISOFORM F"/>
    <property type="match status" value="1"/>
</dbReference>
<dbReference type="InterPro" id="IPR000315">
    <property type="entry name" value="Znf_B-box"/>
</dbReference>
<dbReference type="PROSITE" id="PS50119">
    <property type="entry name" value="ZF_BBOX"/>
    <property type="match status" value="1"/>
</dbReference>
<keyword evidence="1" id="KW-0863">Zinc-finger</keyword>
<organism evidence="4 5">
    <name type="scientific">Porites evermanni</name>
    <dbReference type="NCBI Taxonomy" id="104178"/>
    <lineage>
        <taxon>Eukaryota</taxon>
        <taxon>Metazoa</taxon>
        <taxon>Cnidaria</taxon>
        <taxon>Anthozoa</taxon>
        <taxon>Hexacorallia</taxon>
        <taxon>Scleractinia</taxon>
        <taxon>Fungiina</taxon>
        <taxon>Poritidae</taxon>
        <taxon>Porites</taxon>
    </lineage>
</organism>
<evidence type="ECO:0000256" key="1">
    <source>
        <dbReference type="PROSITE-ProRule" id="PRU00024"/>
    </source>
</evidence>
<gene>
    <name evidence="4" type="ORF">PEVE_00025982</name>
</gene>
<protein>
    <recommendedName>
        <fullName evidence="3">B box-type domain-containing protein</fullName>
    </recommendedName>
</protein>
<evidence type="ECO:0000313" key="5">
    <source>
        <dbReference type="Proteomes" id="UP001159427"/>
    </source>
</evidence>
<proteinExistence type="predicted"/>
<dbReference type="SMART" id="SM00336">
    <property type="entry name" value="BBOX"/>
    <property type="match status" value="1"/>
</dbReference>
<evidence type="ECO:0000313" key="4">
    <source>
        <dbReference type="EMBL" id="CAH3025396.1"/>
    </source>
</evidence>
<comment type="caution">
    <text evidence="4">The sequence shown here is derived from an EMBL/GenBank/DDBJ whole genome shotgun (WGS) entry which is preliminary data.</text>
</comment>
<evidence type="ECO:0000259" key="3">
    <source>
        <dbReference type="PROSITE" id="PS50119"/>
    </source>
</evidence>
<reference evidence="4 5" key="1">
    <citation type="submission" date="2022-05" db="EMBL/GenBank/DDBJ databases">
        <authorList>
            <consortium name="Genoscope - CEA"/>
            <person name="William W."/>
        </authorList>
    </citation>
    <scope>NUCLEOTIDE SEQUENCE [LARGE SCALE GENOMIC DNA]</scope>
</reference>
<dbReference type="Pfam" id="PF00643">
    <property type="entry name" value="zf-B_box"/>
    <property type="match status" value="1"/>
</dbReference>
<sequence length="219" mass="24865">MCDVAAQFHIRHKLSRDHRVLSLAEVKTSQHLAAIPVFCSEHNEPFRYFDKDCGHVICRDCQALEHNGHKCCSLAEASAQSRQELDALTSKAKGTAAQLKEAEERVMTVVNDLNRKKKHEEDKIHAFFEELRASLDAREQALVTKLSQIHKAKSFILTEQCDLLRTFEACLLSAVDRAVTAIQSAGDVQWNLLRDIYSTCRFQGRAPAVYIVPWNSYPR</sequence>
<dbReference type="EMBL" id="CALNXI010000350">
    <property type="protein sequence ID" value="CAH3025396.1"/>
    <property type="molecule type" value="Genomic_DNA"/>
</dbReference>
<keyword evidence="5" id="KW-1185">Reference proteome</keyword>
<evidence type="ECO:0000256" key="2">
    <source>
        <dbReference type="SAM" id="Coils"/>
    </source>
</evidence>
<dbReference type="InterPro" id="IPR047153">
    <property type="entry name" value="TRIM45/56/19-like"/>
</dbReference>
<keyword evidence="1" id="KW-0862">Zinc</keyword>